<dbReference type="PANTHER" id="PTHR47989:SF47">
    <property type="entry name" value="SERINE_THREONINE-PROTEIN KINASE PBL28-RELATED"/>
    <property type="match status" value="1"/>
</dbReference>
<keyword evidence="4 5" id="KW-0067">ATP-binding</keyword>
<dbReference type="OrthoDB" id="4062651at2759"/>
<evidence type="ECO:0000256" key="3">
    <source>
        <dbReference type="ARBA" id="ARBA00022777"/>
    </source>
</evidence>
<dbReference type="InterPro" id="IPR011009">
    <property type="entry name" value="Kinase-like_dom_sf"/>
</dbReference>
<dbReference type="Gene3D" id="1.10.510.10">
    <property type="entry name" value="Transferase(Phosphotransferase) domain 1"/>
    <property type="match status" value="1"/>
</dbReference>
<dbReference type="PROSITE" id="PS00108">
    <property type="entry name" value="PROTEIN_KINASE_ST"/>
    <property type="match status" value="1"/>
</dbReference>
<dbReference type="SUPFAM" id="SSF56112">
    <property type="entry name" value="Protein kinase-like (PK-like)"/>
    <property type="match status" value="1"/>
</dbReference>
<feature type="compositionally biased region" description="Low complexity" evidence="6">
    <location>
        <begin position="827"/>
        <end position="838"/>
    </location>
</feature>
<dbReference type="Pfam" id="PF00069">
    <property type="entry name" value="Pkinase"/>
    <property type="match status" value="1"/>
</dbReference>
<feature type="transmembrane region" description="Helical" evidence="7">
    <location>
        <begin position="846"/>
        <end position="870"/>
    </location>
</feature>
<dbReference type="EMBL" id="DF237514">
    <property type="protein sequence ID" value="GAQ89816.1"/>
    <property type="molecule type" value="Genomic_DNA"/>
</dbReference>
<evidence type="ECO:0000256" key="4">
    <source>
        <dbReference type="ARBA" id="ARBA00022840"/>
    </source>
</evidence>
<dbReference type="Proteomes" id="UP000054558">
    <property type="component" value="Unassembled WGS sequence"/>
</dbReference>
<feature type="region of interest" description="Disordered" evidence="6">
    <location>
        <begin position="811"/>
        <end position="838"/>
    </location>
</feature>
<feature type="domain" description="Protein kinase" evidence="9">
    <location>
        <begin position="1040"/>
        <end position="1349"/>
    </location>
</feature>
<feature type="chain" id="PRO_5013163739" evidence="8">
    <location>
        <begin position="20"/>
        <end position="1388"/>
    </location>
</feature>
<evidence type="ECO:0000256" key="6">
    <source>
        <dbReference type="SAM" id="MobiDB-lite"/>
    </source>
</evidence>
<keyword evidence="2 5" id="KW-0547">Nucleotide-binding</keyword>
<evidence type="ECO:0000259" key="9">
    <source>
        <dbReference type="PROSITE" id="PS50011"/>
    </source>
</evidence>
<keyword evidence="11" id="KW-1185">Reference proteome</keyword>
<keyword evidence="7" id="KW-0812">Transmembrane</keyword>
<feature type="compositionally biased region" description="Low complexity" evidence="6">
    <location>
        <begin position="919"/>
        <end position="931"/>
    </location>
</feature>
<keyword evidence="1" id="KW-0808">Transferase</keyword>
<accession>A0A1Y1IM04</accession>
<feature type="region of interest" description="Disordered" evidence="6">
    <location>
        <begin position="897"/>
        <end position="1011"/>
    </location>
</feature>
<dbReference type="SMART" id="SM00754">
    <property type="entry name" value="CHRD"/>
    <property type="match status" value="1"/>
</dbReference>
<keyword evidence="3 10" id="KW-0418">Kinase</keyword>
<keyword evidence="8" id="KW-0732">Signal</keyword>
<feature type="compositionally biased region" description="Basic and acidic residues" evidence="6">
    <location>
        <begin position="956"/>
        <end position="977"/>
    </location>
</feature>
<dbReference type="PROSITE" id="PS50011">
    <property type="entry name" value="PROTEIN_KINASE_DOM"/>
    <property type="match status" value="1"/>
</dbReference>
<dbReference type="InterPro" id="IPR017441">
    <property type="entry name" value="Protein_kinase_ATP_BS"/>
</dbReference>
<name>A0A1Y1IM04_KLENI</name>
<gene>
    <name evidence="10" type="ORF">KFL_005650080</name>
</gene>
<keyword evidence="7" id="KW-1133">Transmembrane helix</keyword>
<dbReference type="Pfam" id="PF07452">
    <property type="entry name" value="CHRD"/>
    <property type="match status" value="1"/>
</dbReference>
<proteinExistence type="predicted"/>
<dbReference type="PANTHER" id="PTHR47989">
    <property type="entry name" value="OS01G0750732 PROTEIN"/>
    <property type="match status" value="1"/>
</dbReference>
<organism evidence="10 11">
    <name type="scientific">Klebsormidium nitens</name>
    <name type="common">Green alga</name>
    <name type="synonym">Ulothrix nitens</name>
    <dbReference type="NCBI Taxonomy" id="105231"/>
    <lineage>
        <taxon>Eukaryota</taxon>
        <taxon>Viridiplantae</taxon>
        <taxon>Streptophyta</taxon>
        <taxon>Klebsormidiophyceae</taxon>
        <taxon>Klebsormidiales</taxon>
        <taxon>Klebsormidiaceae</taxon>
        <taxon>Klebsormidium</taxon>
    </lineage>
</organism>
<evidence type="ECO:0000256" key="7">
    <source>
        <dbReference type="SAM" id="Phobius"/>
    </source>
</evidence>
<dbReference type="GO" id="GO:0004672">
    <property type="term" value="F:protein kinase activity"/>
    <property type="evidence" value="ECO:0007669"/>
    <property type="project" value="InterPro"/>
</dbReference>
<dbReference type="OMA" id="VIMEAGS"/>
<evidence type="ECO:0000256" key="1">
    <source>
        <dbReference type="ARBA" id="ARBA00022679"/>
    </source>
</evidence>
<evidence type="ECO:0000256" key="5">
    <source>
        <dbReference type="PROSITE-ProRule" id="PRU10141"/>
    </source>
</evidence>
<keyword evidence="7" id="KW-0472">Membrane</keyword>
<evidence type="ECO:0000256" key="8">
    <source>
        <dbReference type="SAM" id="SignalP"/>
    </source>
</evidence>
<dbReference type="Gene3D" id="3.30.200.20">
    <property type="entry name" value="Phosphorylase Kinase, domain 1"/>
    <property type="match status" value="2"/>
</dbReference>
<dbReference type="InterPro" id="IPR010895">
    <property type="entry name" value="CHRD"/>
</dbReference>
<dbReference type="InterPro" id="IPR008271">
    <property type="entry name" value="Ser/Thr_kinase_AS"/>
</dbReference>
<evidence type="ECO:0000313" key="10">
    <source>
        <dbReference type="EMBL" id="GAQ89816.1"/>
    </source>
</evidence>
<evidence type="ECO:0000313" key="11">
    <source>
        <dbReference type="Proteomes" id="UP000054558"/>
    </source>
</evidence>
<sequence length="1388" mass="145674">MAALLTIFCLASAFTGALGSRELLQTDGNAPSPQPAPPQNGITFMVYFTSAVVNVTDPLLAGSGSIILTLGDSPQAENNMTTALSYRELTFYPGGAVPLFSGKHVHTRAKGPFIQYFIDFGVGSIPLDLRSYLTLVTNPATYFVQLHSNSVPATPTNPFRAWAEGNLPSLVLTIPLTDPAGSGLAGNASLSFQDDAVCLYNLNLPFFVPPGTLEVDVIDAGERAPLLIFNLNTGNTTGVCIPAAQEQVDTITSNLQNYRLSIPQQTGLVSTALTGALDSSVHVVTLYGATSSTSEGTSLSSALGQLKLTSPSPASLCYFDLKLSPLVAGNVTGIALQGGTQTNPGPPLVTFLPVSGANVNTSRAGCVVNVSADVMAAYLTGTLSNGTFFNVSTSSHPSGALQGPVLALGALPVPLALPPAPAPATKLAPALAPGAAPAFSGPLAAVANQSTIDFMVYFTSANVNNTIPFPATGSVILSLPDVIPPSLSLSYREFRLYTGQEQSGTISGVHIHKTGPVYYQLTLALGSGSIVVNASDALAMLANPAPYFVELHSTTVPTTPASPFRSWTRGFFPKLTTVVVLDSPDTGAAAATRPRATVQVSFHETAVCAHNVQFSGLAPPLTTEVDFINGTQTLPTLSITFPVGTTGHCVPLGSGQMADITAHMENYRISIPVSGGGQLSLSGRLDNSVRQVGLASAAEQGPVVNNGGIGLVRLVALTPRALCFWQLQMSPTIANVTAMHLHQGGPTETGAVLIPFYPVPGTNLPTNPLSGCVTNVSDGAISLYAADLPSTYFNVHNVQYPGGVVRGQLPPFGTVPPSLPTPEQIRGGAAAAAPPTSESSSGGVSAALIAAIAGAAAAALLVAVIIGVCLCRRKARRDTADRNEHLGVSTKTAGLAQDNGWAWHGPDSGTNLPPPSPYSGATGRSSRRSGTPQRSDTHRLPSEPLSSSNFSDDVSGETRPRYWRDAGPEGRSGEARSEPSSFGRQVAAIRSQATDSPGSLKRLSESRSSADTSVQFSLEDDIASLVKLSFKDVLEMTNSFQAEDVIGEGGFGVVYRGALPDGSVVAVKRACREAMRSSREFRTEVKLLSRLHHQCLEAHMDRTCDDSVGVRTEVKLLSRLHHQNLVQLVAFCMEATEQILVYKYLPNGSLRSWLQQGGANKHRTRLSFMARLQIALGTANGLNYLHTGASPRVIHRDVKSGNILLDDDFTAKVSDFGLGCIASLNESRGYQSNVVCGTPGYVDPEYYETARVTDKSDVYAYGVVLLELLTGRSAVPKQGAAQHKNLAREMRPVLNDPPALQTFLEPVVAEQASPLSIAALASVAARCLAVTGIERPTMAEVAFEVQSVLRLEEAHRMETGAPPDSPESVANHTTERGGVLVHSMVQGR</sequence>
<dbReference type="GO" id="GO:0005524">
    <property type="term" value="F:ATP binding"/>
    <property type="evidence" value="ECO:0007669"/>
    <property type="project" value="UniProtKB-UniRule"/>
</dbReference>
<feature type="signal peptide" evidence="8">
    <location>
        <begin position="1"/>
        <end position="19"/>
    </location>
</feature>
<feature type="binding site" evidence="5">
    <location>
        <position position="1068"/>
    </location>
    <ligand>
        <name>ATP</name>
        <dbReference type="ChEBI" id="CHEBI:30616"/>
    </ligand>
</feature>
<dbReference type="SMART" id="SM00220">
    <property type="entry name" value="S_TKc"/>
    <property type="match status" value="1"/>
</dbReference>
<dbReference type="InterPro" id="IPR000719">
    <property type="entry name" value="Prot_kinase_dom"/>
</dbReference>
<reference evidence="10 11" key="1">
    <citation type="journal article" date="2014" name="Nat. Commun.">
        <title>Klebsormidium flaccidum genome reveals primary factors for plant terrestrial adaptation.</title>
        <authorList>
            <person name="Hori K."/>
            <person name="Maruyama F."/>
            <person name="Fujisawa T."/>
            <person name="Togashi T."/>
            <person name="Yamamoto N."/>
            <person name="Seo M."/>
            <person name="Sato S."/>
            <person name="Yamada T."/>
            <person name="Mori H."/>
            <person name="Tajima N."/>
            <person name="Moriyama T."/>
            <person name="Ikeuchi M."/>
            <person name="Watanabe M."/>
            <person name="Wada H."/>
            <person name="Kobayashi K."/>
            <person name="Saito M."/>
            <person name="Masuda T."/>
            <person name="Sasaki-Sekimoto Y."/>
            <person name="Mashiguchi K."/>
            <person name="Awai K."/>
            <person name="Shimojima M."/>
            <person name="Masuda S."/>
            <person name="Iwai M."/>
            <person name="Nobusawa T."/>
            <person name="Narise T."/>
            <person name="Kondo S."/>
            <person name="Saito H."/>
            <person name="Sato R."/>
            <person name="Murakawa M."/>
            <person name="Ihara Y."/>
            <person name="Oshima-Yamada Y."/>
            <person name="Ohtaka K."/>
            <person name="Satoh M."/>
            <person name="Sonobe K."/>
            <person name="Ishii M."/>
            <person name="Ohtani R."/>
            <person name="Kanamori-Sato M."/>
            <person name="Honoki R."/>
            <person name="Miyazaki D."/>
            <person name="Mochizuki H."/>
            <person name="Umetsu J."/>
            <person name="Higashi K."/>
            <person name="Shibata D."/>
            <person name="Kamiya Y."/>
            <person name="Sato N."/>
            <person name="Nakamura Y."/>
            <person name="Tabata S."/>
            <person name="Ida S."/>
            <person name="Kurokawa K."/>
            <person name="Ohta H."/>
        </authorList>
    </citation>
    <scope>NUCLEOTIDE SEQUENCE [LARGE SCALE GENOMIC DNA]</scope>
    <source>
        <strain evidence="10 11">NIES-2285</strain>
    </source>
</reference>
<dbReference type="STRING" id="105231.A0A1Y1IM04"/>
<protein>
    <submittedName>
        <fullName evidence="10">CHRD domain containing protein kinase superfamily protein</fullName>
    </submittedName>
</protein>
<dbReference type="PROSITE" id="PS00107">
    <property type="entry name" value="PROTEIN_KINASE_ATP"/>
    <property type="match status" value="1"/>
</dbReference>
<evidence type="ECO:0000256" key="2">
    <source>
        <dbReference type="ARBA" id="ARBA00022741"/>
    </source>
</evidence>